<evidence type="ECO:0000256" key="1">
    <source>
        <dbReference type="ARBA" id="ARBA00010528"/>
    </source>
</evidence>
<feature type="compositionally biased region" description="Low complexity" evidence="6">
    <location>
        <begin position="10"/>
        <end position="35"/>
    </location>
</feature>
<dbReference type="NCBIfam" id="TIGR03953">
    <property type="entry name" value="rplD_bact"/>
    <property type="match status" value="1"/>
</dbReference>
<accession>A0A2Z4NCK2</accession>
<dbReference type="GO" id="GO:0006412">
    <property type="term" value="P:translation"/>
    <property type="evidence" value="ECO:0007669"/>
    <property type="project" value="UniProtKB-UniRule"/>
</dbReference>
<comment type="function">
    <text evidence="5">Forms part of the polypeptide exit tunnel.</text>
</comment>
<dbReference type="Gene3D" id="3.40.1370.10">
    <property type="match status" value="1"/>
</dbReference>
<evidence type="ECO:0000313" key="7">
    <source>
        <dbReference type="EMBL" id="AWX69282.1"/>
    </source>
</evidence>
<feature type="region of interest" description="Disordered" evidence="6">
    <location>
        <begin position="91"/>
        <end position="119"/>
    </location>
</feature>
<evidence type="ECO:0000313" key="8">
    <source>
        <dbReference type="Proteomes" id="UP000250218"/>
    </source>
</evidence>
<dbReference type="PANTHER" id="PTHR10746">
    <property type="entry name" value="50S RIBOSOMAL PROTEIN L4"/>
    <property type="match status" value="1"/>
</dbReference>
<dbReference type="GO" id="GO:0019843">
    <property type="term" value="F:rRNA binding"/>
    <property type="evidence" value="ECO:0007669"/>
    <property type="project" value="UniProtKB-UniRule"/>
</dbReference>
<dbReference type="InterPro" id="IPR013005">
    <property type="entry name" value="Ribosomal_uL4-like"/>
</dbReference>
<dbReference type="InterPro" id="IPR002136">
    <property type="entry name" value="Ribosomal_uL4"/>
</dbReference>
<dbReference type="KEGG" id="mane:DP065_00725"/>
<keyword evidence="2 5" id="KW-0689">Ribosomal protein</keyword>
<organism evidence="7 8">
    <name type="scientific">[Mycoplasma] anseris</name>
    <dbReference type="NCBI Taxonomy" id="92400"/>
    <lineage>
        <taxon>Bacteria</taxon>
        <taxon>Bacillati</taxon>
        <taxon>Mycoplasmatota</taxon>
        <taxon>Mycoplasmoidales</taxon>
        <taxon>Metamycoplasmataceae</taxon>
        <taxon>Metamycoplasma</taxon>
    </lineage>
</organism>
<gene>
    <name evidence="5" type="primary">rplD</name>
    <name evidence="7" type="ORF">DP065_00725</name>
</gene>
<sequence length="249" mass="27149">MAETKKTTTKKSTTAATKKVTAPKATSTKTTSKKTTITKEELPKIQKSTTTKKVTSEVKLPKTVFGLDKIYTQAIFDAILSERGSKRLATHKVKSRAEVSGTGKKPWRQKGTGNARAGSLRSPIFVGGGRVFGPTTARNYNLKINKKARKNALFSALTLLAQNNNVLVKELKMEKPSTRDLLIELNKDGLALLNNVLLVSNEENVFLSARNLPNVHVVKITSLSVESLIAADVLVLSESDVKYLEGLVK</sequence>
<proteinExistence type="inferred from homology"/>
<dbReference type="Proteomes" id="UP000250218">
    <property type="component" value="Chromosome"/>
</dbReference>
<protein>
    <recommendedName>
        <fullName evidence="4 5">Large ribosomal subunit protein uL4</fullName>
    </recommendedName>
</protein>
<evidence type="ECO:0000256" key="5">
    <source>
        <dbReference type="HAMAP-Rule" id="MF_01328"/>
    </source>
</evidence>
<keyword evidence="5" id="KW-0699">rRNA-binding</keyword>
<dbReference type="SUPFAM" id="SSF52166">
    <property type="entry name" value="Ribosomal protein L4"/>
    <property type="match status" value="1"/>
</dbReference>
<comment type="function">
    <text evidence="5">One of the primary rRNA binding proteins, this protein initially binds near the 5'-end of the 23S rRNA. It is important during the early stages of 50S assembly. It makes multiple contacts with different domains of the 23S rRNA in the assembled 50S subunit and ribosome.</text>
</comment>
<evidence type="ECO:0000256" key="6">
    <source>
        <dbReference type="SAM" id="MobiDB-lite"/>
    </source>
</evidence>
<dbReference type="Pfam" id="PF00573">
    <property type="entry name" value="Ribosomal_L4"/>
    <property type="match status" value="1"/>
</dbReference>
<dbReference type="RefSeq" id="WP_033178808.1">
    <property type="nucleotide sequence ID" value="NZ_CP030140.1"/>
</dbReference>
<reference evidence="8" key="1">
    <citation type="submission" date="2018-06" db="EMBL/GenBank/DDBJ databases">
        <title>Complete genome sequences of Mycoplasma anatis, M. anseris and M. cloacale type strains.</title>
        <authorList>
            <person name="Grozner D."/>
            <person name="Forro B."/>
            <person name="Sulyok K.M."/>
            <person name="Marton S."/>
            <person name="Kreizinger Z."/>
            <person name="Banyai K."/>
            <person name="Gyuranecz M."/>
        </authorList>
    </citation>
    <scope>NUCLEOTIDE SEQUENCE [LARGE SCALE GENOMIC DNA]</scope>
    <source>
        <strain evidence="8">ATCC 49234</strain>
    </source>
</reference>
<dbReference type="EMBL" id="CP030140">
    <property type="protein sequence ID" value="AWX69282.1"/>
    <property type="molecule type" value="Genomic_DNA"/>
</dbReference>
<dbReference type="GO" id="GO:0005840">
    <property type="term" value="C:ribosome"/>
    <property type="evidence" value="ECO:0007669"/>
    <property type="project" value="UniProtKB-KW"/>
</dbReference>
<comment type="subunit">
    <text evidence="5">Part of the 50S ribosomal subunit.</text>
</comment>
<comment type="similarity">
    <text evidence="1 5">Belongs to the universal ribosomal protein uL4 family.</text>
</comment>
<keyword evidence="8" id="KW-1185">Reference proteome</keyword>
<dbReference type="HAMAP" id="MF_01328_B">
    <property type="entry name" value="Ribosomal_uL4_B"/>
    <property type="match status" value="1"/>
</dbReference>
<dbReference type="InterPro" id="IPR023574">
    <property type="entry name" value="Ribosomal_uL4_dom_sf"/>
</dbReference>
<dbReference type="PANTHER" id="PTHR10746:SF6">
    <property type="entry name" value="LARGE RIBOSOMAL SUBUNIT PROTEIN UL4M"/>
    <property type="match status" value="1"/>
</dbReference>
<keyword evidence="5" id="KW-0694">RNA-binding</keyword>
<keyword evidence="3 5" id="KW-0687">Ribonucleoprotein</keyword>
<name>A0A2Z4NCK2_9BACT</name>
<dbReference type="GO" id="GO:1990904">
    <property type="term" value="C:ribonucleoprotein complex"/>
    <property type="evidence" value="ECO:0007669"/>
    <property type="project" value="UniProtKB-KW"/>
</dbReference>
<dbReference type="AlphaFoldDB" id="A0A2Z4NCK2"/>
<feature type="region of interest" description="Disordered" evidence="6">
    <location>
        <begin position="1"/>
        <end position="38"/>
    </location>
</feature>
<evidence type="ECO:0000256" key="3">
    <source>
        <dbReference type="ARBA" id="ARBA00023274"/>
    </source>
</evidence>
<evidence type="ECO:0000256" key="2">
    <source>
        <dbReference type="ARBA" id="ARBA00022980"/>
    </source>
</evidence>
<dbReference type="GO" id="GO:0003735">
    <property type="term" value="F:structural constituent of ribosome"/>
    <property type="evidence" value="ECO:0007669"/>
    <property type="project" value="InterPro"/>
</dbReference>
<evidence type="ECO:0000256" key="4">
    <source>
        <dbReference type="ARBA" id="ARBA00035244"/>
    </source>
</evidence>